<feature type="transmembrane region" description="Helical" evidence="1">
    <location>
        <begin position="125"/>
        <end position="146"/>
    </location>
</feature>
<dbReference type="AlphaFoldDB" id="A0A5B0WTJ2"/>
<dbReference type="PANTHER" id="PTHR32251">
    <property type="entry name" value="3-OXO-5-ALPHA-STEROID 4-DEHYDROGENASE"/>
    <property type="match status" value="1"/>
</dbReference>
<feature type="transmembrane region" description="Helical" evidence="1">
    <location>
        <begin position="230"/>
        <end position="251"/>
    </location>
</feature>
<keyword evidence="1" id="KW-0812">Transmembrane</keyword>
<sequence length="279" mass="30634">MRALTGVYLLALLLTLAGSQQGTWAGALPVFAWCALLAFALQWAAFVPAYLLQTERFYDLTGSLGFIGATLLALWLTGAMDARSLLLATCVLVWAIRLGTFLFSRILADGSDSRFDAIKPVPLRFFLTWSLQGLWVLVTAGCALAAMSGKQSAPLTPLDIVGAGLWLSGFVIEVVADAQKRRLRRKHGSGQFICTGLWRYSRHPNYLGEIMLWSGVAMLALPALQGWQLVTLVSPVFVFLLLTRVSGIPLLEKKARQKWGDDAGYQQYLDTTPVLFPRP</sequence>
<keyword evidence="1" id="KW-1133">Transmembrane helix</keyword>
<reference evidence="2 3" key="1">
    <citation type="submission" date="2019-09" db="EMBL/GenBank/DDBJ databases">
        <authorList>
            <person name="Chen X.-Y."/>
        </authorList>
    </citation>
    <scope>NUCLEOTIDE SEQUENCE [LARGE SCALE GENOMIC DNA]</scope>
    <source>
        <strain evidence="2 3">NY5</strain>
    </source>
</reference>
<keyword evidence="1" id="KW-0472">Membrane</keyword>
<gene>
    <name evidence="2" type="ORF">F0M18_14170</name>
</gene>
<dbReference type="Proteomes" id="UP000323708">
    <property type="component" value="Unassembled WGS sequence"/>
</dbReference>
<evidence type="ECO:0000256" key="1">
    <source>
        <dbReference type="SAM" id="Phobius"/>
    </source>
</evidence>
<keyword evidence="3" id="KW-1185">Reference proteome</keyword>
<organism evidence="2 3">
    <name type="scientific">Pseudohalioglobus sediminis</name>
    <dbReference type="NCBI Taxonomy" id="2606449"/>
    <lineage>
        <taxon>Bacteria</taxon>
        <taxon>Pseudomonadati</taxon>
        <taxon>Pseudomonadota</taxon>
        <taxon>Gammaproteobacteria</taxon>
        <taxon>Cellvibrionales</taxon>
        <taxon>Halieaceae</taxon>
        <taxon>Pseudohalioglobus</taxon>
    </lineage>
</organism>
<accession>A0A5B0WTJ2</accession>
<feature type="transmembrane region" description="Helical" evidence="1">
    <location>
        <begin position="206"/>
        <end position="224"/>
    </location>
</feature>
<dbReference type="EMBL" id="VTUX01000007">
    <property type="protein sequence ID" value="KAA1189501.1"/>
    <property type="molecule type" value="Genomic_DNA"/>
</dbReference>
<dbReference type="PROSITE" id="PS50244">
    <property type="entry name" value="S5A_REDUCTASE"/>
    <property type="match status" value="1"/>
</dbReference>
<evidence type="ECO:0000313" key="2">
    <source>
        <dbReference type="EMBL" id="KAA1189501.1"/>
    </source>
</evidence>
<feature type="transmembrane region" description="Helical" evidence="1">
    <location>
        <begin position="158"/>
        <end position="176"/>
    </location>
</feature>
<name>A0A5B0WTJ2_9GAMM</name>
<dbReference type="Gene3D" id="1.20.120.1630">
    <property type="match status" value="1"/>
</dbReference>
<dbReference type="Pfam" id="PF06966">
    <property type="entry name" value="DUF1295"/>
    <property type="match status" value="1"/>
</dbReference>
<dbReference type="RefSeq" id="WP_149612112.1">
    <property type="nucleotide sequence ID" value="NZ_VTUX01000007.1"/>
</dbReference>
<evidence type="ECO:0000313" key="3">
    <source>
        <dbReference type="Proteomes" id="UP000323708"/>
    </source>
</evidence>
<dbReference type="InterPro" id="IPR010721">
    <property type="entry name" value="UstE-like"/>
</dbReference>
<feature type="transmembrane region" description="Helical" evidence="1">
    <location>
        <begin position="57"/>
        <end position="78"/>
    </location>
</feature>
<dbReference type="PANTHER" id="PTHR32251:SF17">
    <property type="entry name" value="STEROID 5-ALPHA REDUCTASE C-TERMINAL DOMAIN-CONTAINING PROTEIN"/>
    <property type="match status" value="1"/>
</dbReference>
<feature type="transmembrane region" description="Helical" evidence="1">
    <location>
        <begin position="84"/>
        <end position="104"/>
    </location>
</feature>
<dbReference type="GO" id="GO:0016020">
    <property type="term" value="C:membrane"/>
    <property type="evidence" value="ECO:0007669"/>
    <property type="project" value="TreeGrafter"/>
</dbReference>
<protein>
    <submittedName>
        <fullName evidence="2">DUF1295 domain-containing protein</fullName>
    </submittedName>
</protein>
<proteinExistence type="predicted"/>
<comment type="caution">
    <text evidence="2">The sequence shown here is derived from an EMBL/GenBank/DDBJ whole genome shotgun (WGS) entry which is preliminary data.</text>
</comment>
<feature type="transmembrane region" description="Helical" evidence="1">
    <location>
        <begin position="29"/>
        <end position="50"/>
    </location>
</feature>